<accession>A0ABS1QA35</accession>
<dbReference type="InterPro" id="IPR054254">
    <property type="entry name" value="DUF6985"/>
</dbReference>
<dbReference type="Proteomes" id="UP000661696">
    <property type="component" value="Unassembled WGS sequence"/>
</dbReference>
<evidence type="ECO:0000313" key="3">
    <source>
        <dbReference type="Proteomes" id="UP000661696"/>
    </source>
</evidence>
<keyword evidence="3" id="KW-1185">Reference proteome</keyword>
<feature type="domain" description="DUF6985" evidence="1">
    <location>
        <begin position="10"/>
        <end position="165"/>
    </location>
</feature>
<proteinExistence type="predicted"/>
<name>A0ABS1QA35_9FLAO</name>
<sequence length="185" mass="21869">MSKEIISKTIGSLKQDESFSDWWKSTEIEIPFMDNEKLTITFMDFEPEHDTAFIEEADQALENFLKLTVDDRNSISELAYKNCMDFLEAVGYDEDDEPLWKIKNPQEIWNFVQPTEIYVSRRQRRDENIYVQIVCECDWEQEHGLQFVFRQGKQLTRISSQDGHITEADAYDTPDSEDELLSKFN</sequence>
<protein>
    <recommendedName>
        <fullName evidence="1">DUF6985 domain-containing protein</fullName>
    </recommendedName>
</protein>
<dbReference type="Pfam" id="PF22481">
    <property type="entry name" value="DUF6985"/>
    <property type="match status" value="1"/>
</dbReference>
<evidence type="ECO:0000313" key="2">
    <source>
        <dbReference type="EMBL" id="MBL1219470.1"/>
    </source>
</evidence>
<organism evidence="2 3">
    <name type="scientific">Chryseobacterium endalhagicum</name>
    <dbReference type="NCBI Taxonomy" id="2797638"/>
    <lineage>
        <taxon>Bacteria</taxon>
        <taxon>Pseudomonadati</taxon>
        <taxon>Bacteroidota</taxon>
        <taxon>Flavobacteriia</taxon>
        <taxon>Flavobacteriales</taxon>
        <taxon>Weeksellaceae</taxon>
        <taxon>Chryseobacterium group</taxon>
        <taxon>Chryseobacterium</taxon>
    </lineage>
</organism>
<comment type="caution">
    <text evidence="2">The sequence shown here is derived from an EMBL/GenBank/DDBJ whole genome shotgun (WGS) entry which is preliminary data.</text>
</comment>
<reference evidence="2 3" key="1">
    <citation type="submission" date="2020-12" db="EMBL/GenBank/DDBJ databases">
        <title>Chryseobacterium endoalhailicus sp. nov., isolated from seed of leguminous plant.</title>
        <authorList>
            <person name="Zhang X."/>
        </authorList>
    </citation>
    <scope>NUCLEOTIDE SEQUENCE [LARGE SCALE GENOMIC DNA]</scope>
    <source>
        <strain evidence="2 3">L7</strain>
    </source>
</reference>
<gene>
    <name evidence="2" type="ORF">JET18_01395</name>
</gene>
<dbReference type="RefSeq" id="WP_202088704.1">
    <property type="nucleotide sequence ID" value="NZ_JAELVM010000001.1"/>
</dbReference>
<evidence type="ECO:0000259" key="1">
    <source>
        <dbReference type="Pfam" id="PF22481"/>
    </source>
</evidence>
<dbReference type="EMBL" id="JAELVM010000001">
    <property type="protein sequence ID" value="MBL1219470.1"/>
    <property type="molecule type" value="Genomic_DNA"/>
</dbReference>